<name>A0A9X1JRK8_9FLAO</name>
<dbReference type="RefSeq" id="WP_218546941.1">
    <property type="nucleotide sequence ID" value="NZ_JAGSPD010000010.1"/>
</dbReference>
<evidence type="ECO:0000256" key="1">
    <source>
        <dbReference type="SAM" id="SignalP"/>
    </source>
</evidence>
<evidence type="ECO:0000313" key="3">
    <source>
        <dbReference type="Proteomes" id="UP001138894"/>
    </source>
</evidence>
<dbReference type="AlphaFoldDB" id="A0A9X1JRK8"/>
<gene>
    <name evidence="2" type="ORF">KCG49_12485</name>
</gene>
<keyword evidence="3" id="KW-1185">Reference proteome</keyword>
<feature type="signal peptide" evidence="1">
    <location>
        <begin position="1"/>
        <end position="23"/>
    </location>
</feature>
<dbReference type="Proteomes" id="UP001138894">
    <property type="component" value="Unassembled WGS sequence"/>
</dbReference>
<evidence type="ECO:0000313" key="2">
    <source>
        <dbReference type="EMBL" id="MBV7270008.1"/>
    </source>
</evidence>
<reference evidence="2" key="1">
    <citation type="submission" date="2021-04" db="EMBL/GenBank/DDBJ databases">
        <authorList>
            <person name="Pira H."/>
            <person name="Risdian C."/>
            <person name="Wink J."/>
        </authorList>
    </citation>
    <scope>NUCLEOTIDE SEQUENCE</scope>
    <source>
        <strain evidence="2">WHY3</strain>
    </source>
</reference>
<accession>A0A9X1JRK8</accession>
<organism evidence="2 3">
    <name type="scientific">Winogradskyella luteola</name>
    <dbReference type="NCBI Taxonomy" id="2828330"/>
    <lineage>
        <taxon>Bacteria</taxon>
        <taxon>Pseudomonadati</taxon>
        <taxon>Bacteroidota</taxon>
        <taxon>Flavobacteriia</taxon>
        <taxon>Flavobacteriales</taxon>
        <taxon>Flavobacteriaceae</taxon>
        <taxon>Winogradskyella</taxon>
    </lineage>
</organism>
<keyword evidence="1" id="KW-0732">Signal</keyword>
<comment type="caution">
    <text evidence="2">The sequence shown here is derived from an EMBL/GenBank/DDBJ whole genome shotgun (WGS) entry which is preliminary data.</text>
</comment>
<dbReference type="EMBL" id="JAGSPD010000010">
    <property type="protein sequence ID" value="MBV7270008.1"/>
    <property type="molecule type" value="Genomic_DNA"/>
</dbReference>
<feature type="chain" id="PRO_5040934442" description="Lipocalin-like domain-containing protein" evidence="1">
    <location>
        <begin position="24"/>
        <end position="768"/>
    </location>
</feature>
<proteinExistence type="predicted"/>
<sequence>MKIKINYLFLFALFALLSFTACQDEASEVNNSEEQETIQSGTPLAELVSRTTANHGAMDDILDEASCFSVELPVTIIVNDITMVIETEEDLEQLEELYEDLDDDDEVLDFVFPITIIFNDYTTIVIENEEQLEDFIEDCEGEEDDDIIECVDFEYPISFSVFNSEFSLIETITIENDEALYEFIDGLEEDDNALIVSLNYPVTLIYANGESIEVNSNEELAQAIEAAEGDCVDNSYECNEEDIADLLVECPWDIEDENDDFEIYQIIFDEDGSLAITEGEATSAIGGSWSLSSTSEGLILNLTDLTAFQDDLGGEWLIVECDDDEIEIVRGDYDIELEQDCEGDLGCSVVDINEVLGECPWELETNLIDTTVQIYVYFTPNGQVLIDNNDGTETQIGTYELMLIAGDVFIELNLQQDLSSLNGQWQIVECEDDELYLVSGNNYIELEQECDLEPDCTQQEVSDYLTSCNIVPTVNGYTSPLTTFQFSEDNSLFTMYQGDLPHTGTWDISSDDNGVFIIITFPSFIDQYYNGQWYLSECDDDDLVFYQGDSELILVCQDSEENPFECFGNYDLSVCDEDDGIQDSFGSFDLNLIYANCPNDDIEYTFHQTIADAENDLGAIPTPYVNTSNPQVIYSRVSLAGNPSVFQIFTHELIVEECANYCTEEDIDGILTQCIWNAVNYNGSDNLMNWNFDFEGNNQIVVIYTDTETIDATWTTSQSNDGAIVTFTNVTGPNIQAITGEWLVVECEDNRLELHRGDDILVLEQNCS</sequence>
<dbReference type="PROSITE" id="PS51257">
    <property type="entry name" value="PROKAR_LIPOPROTEIN"/>
    <property type="match status" value="1"/>
</dbReference>
<protein>
    <recommendedName>
        <fullName evidence="4">Lipocalin-like domain-containing protein</fullName>
    </recommendedName>
</protein>
<evidence type="ECO:0008006" key="4">
    <source>
        <dbReference type="Google" id="ProtNLM"/>
    </source>
</evidence>